<protein>
    <submittedName>
        <fullName evidence="2">Nudix hydrolase domain-containing protein</fullName>
    </submittedName>
</protein>
<organism evidence="1 2">
    <name type="scientific">Rhabditophanes sp. KR3021</name>
    <dbReference type="NCBI Taxonomy" id="114890"/>
    <lineage>
        <taxon>Eukaryota</taxon>
        <taxon>Metazoa</taxon>
        <taxon>Ecdysozoa</taxon>
        <taxon>Nematoda</taxon>
        <taxon>Chromadorea</taxon>
        <taxon>Rhabditida</taxon>
        <taxon>Tylenchina</taxon>
        <taxon>Panagrolaimomorpha</taxon>
        <taxon>Strongyloidoidea</taxon>
        <taxon>Alloionematidae</taxon>
        <taxon>Rhabditophanes</taxon>
    </lineage>
</organism>
<accession>A0AC35TGN7</accession>
<dbReference type="WBParaSite" id="RSKR_0000040300.1">
    <property type="protein sequence ID" value="RSKR_0000040300.1"/>
    <property type="gene ID" value="RSKR_0000040300"/>
</dbReference>
<evidence type="ECO:0000313" key="2">
    <source>
        <dbReference type="WBParaSite" id="RSKR_0000040300.1"/>
    </source>
</evidence>
<evidence type="ECO:0000313" key="1">
    <source>
        <dbReference type="Proteomes" id="UP000095286"/>
    </source>
</evidence>
<proteinExistence type="predicted"/>
<reference evidence="2" key="1">
    <citation type="submission" date="2016-11" db="UniProtKB">
        <authorList>
            <consortium name="WormBaseParasite"/>
        </authorList>
    </citation>
    <scope>IDENTIFICATION</scope>
    <source>
        <strain evidence="2">KR3021</strain>
    </source>
</reference>
<name>A0AC35TGN7_9BILA</name>
<sequence>MNPQLDDEHAINIKNLKNLFKPYSVRKGSFARAEDVKSSKVASVLIALQWVAGDWHVLLTKRAEHLSRSGGEICFPGGIQDKEDCGNAVTTAYREAEEEIGLTEKNAEFIAQLPWIRTRFNIVIYPIVAVLKGQWTPSPSEDEVAELFTAPLSLFLSSTSYTAFRMNNFHFHSFIYDDKNVFGITAWLCVITAHFVITLRLTITIAYSKPNA</sequence>
<dbReference type="Proteomes" id="UP000095286">
    <property type="component" value="Unplaced"/>
</dbReference>